<evidence type="ECO:0000256" key="5">
    <source>
        <dbReference type="ARBA" id="ARBA00022801"/>
    </source>
</evidence>
<gene>
    <name evidence="8" type="primary">Iap_0</name>
    <name evidence="8" type="ORF">ORIORI_R15868</name>
</gene>
<dbReference type="Proteomes" id="UP000534407">
    <property type="component" value="Unassembled WGS sequence"/>
</dbReference>
<dbReference type="GO" id="GO:0015074">
    <property type="term" value="P:DNA integration"/>
    <property type="evidence" value="ECO:0007669"/>
    <property type="project" value="InterPro"/>
</dbReference>
<feature type="domain" description="Integrase catalytic" evidence="7">
    <location>
        <begin position="1"/>
        <end position="72"/>
    </location>
</feature>
<reference evidence="8 9" key="1">
    <citation type="submission" date="2019-09" db="EMBL/GenBank/DDBJ databases">
        <title>Bird 10,000 Genomes (B10K) Project - Family phase.</title>
        <authorList>
            <person name="Zhang G."/>
        </authorList>
    </citation>
    <scope>NUCLEOTIDE SEQUENCE [LARGE SCALE GENOMIC DNA]</scope>
    <source>
        <strain evidence="8">B10K-DU-002-24</strain>
        <tissue evidence="8">Muscle</tissue>
    </source>
</reference>
<evidence type="ECO:0000313" key="8">
    <source>
        <dbReference type="EMBL" id="NXO09292.1"/>
    </source>
</evidence>
<dbReference type="GO" id="GO:0003964">
    <property type="term" value="F:RNA-directed DNA polymerase activity"/>
    <property type="evidence" value="ECO:0007669"/>
    <property type="project" value="UniProtKB-KW"/>
</dbReference>
<keyword evidence="9" id="KW-1185">Reference proteome</keyword>
<evidence type="ECO:0000256" key="6">
    <source>
        <dbReference type="ARBA" id="ARBA00022918"/>
    </source>
</evidence>
<keyword evidence="5" id="KW-0378">Hydrolase</keyword>
<dbReference type="PANTHER" id="PTHR41694">
    <property type="entry name" value="ENDOGENOUS RETROVIRUS GROUP K MEMBER POL PROTEIN"/>
    <property type="match status" value="1"/>
</dbReference>
<dbReference type="PROSITE" id="PS50994">
    <property type="entry name" value="INTEGRASE"/>
    <property type="match status" value="1"/>
</dbReference>
<evidence type="ECO:0000313" key="9">
    <source>
        <dbReference type="Proteomes" id="UP000534407"/>
    </source>
</evidence>
<evidence type="ECO:0000256" key="1">
    <source>
        <dbReference type="ARBA" id="ARBA00022679"/>
    </source>
</evidence>
<keyword evidence="4" id="KW-0255">Endonuclease</keyword>
<name>A0A7L1PAE8_ORIOR</name>
<keyword evidence="2" id="KW-0548">Nucleotidyltransferase</keyword>
<keyword evidence="3" id="KW-0540">Nuclease</keyword>
<evidence type="ECO:0000256" key="4">
    <source>
        <dbReference type="ARBA" id="ARBA00022759"/>
    </source>
</evidence>
<dbReference type="GO" id="GO:0035613">
    <property type="term" value="F:RNA stem-loop binding"/>
    <property type="evidence" value="ECO:0007669"/>
    <property type="project" value="TreeGrafter"/>
</dbReference>
<organism evidence="8 9">
    <name type="scientific">Oriolus oriolus</name>
    <name type="common">Eurasian golden oriole</name>
    <name type="synonym">Coracias oriolus</name>
    <dbReference type="NCBI Taxonomy" id="181099"/>
    <lineage>
        <taxon>Eukaryota</taxon>
        <taxon>Metazoa</taxon>
        <taxon>Chordata</taxon>
        <taxon>Craniata</taxon>
        <taxon>Vertebrata</taxon>
        <taxon>Euteleostomi</taxon>
        <taxon>Archelosauria</taxon>
        <taxon>Archosauria</taxon>
        <taxon>Dinosauria</taxon>
        <taxon>Saurischia</taxon>
        <taxon>Theropoda</taxon>
        <taxon>Coelurosauria</taxon>
        <taxon>Aves</taxon>
        <taxon>Neognathae</taxon>
        <taxon>Neoaves</taxon>
        <taxon>Telluraves</taxon>
        <taxon>Australaves</taxon>
        <taxon>Passeriformes</taxon>
        <taxon>Corvoidea</taxon>
        <taxon>Corvidae</taxon>
        <taxon>Oriolus</taxon>
    </lineage>
</organism>
<dbReference type="SUPFAM" id="SSF53098">
    <property type="entry name" value="Ribonuclease H-like"/>
    <property type="match status" value="1"/>
</dbReference>
<dbReference type="Gene3D" id="3.30.420.10">
    <property type="entry name" value="Ribonuclease H-like superfamily/Ribonuclease H"/>
    <property type="match status" value="1"/>
</dbReference>
<sequence>VEHCTGIPHSPTGQAVVERAHRLLKEVLQHQKGSQYTETPVHSLAKALFTINFLNTTFEDHNPPVMKHFNENYKLKFKQRPEVLIKDPHMAETQGPFP</sequence>
<evidence type="ECO:0000259" key="7">
    <source>
        <dbReference type="PROSITE" id="PS50994"/>
    </source>
</evidence>
<keyword evidence="6" id="KW-0695">RNA-directed DNA polymerase</keyword>
<evidence type="ECO:0000256" key="2">
    <source>
        <dbReference type="ARBA" id="ARBA00022695"/>
    </source>
</evidence>
<evidence type="ECO:0000256" key="3">
    <source>
        <dbReference type="ARBA" id="ARBA00022722"/>
    </source>
</evidence>
<protein>
    <submittedName>
        <fullName evidence="8">IGEB protein</fullName>
    </submittedName>
</protein>
<dbReference type="GO" id="GO:0016787">
    <property type="term" value="F:hydrolase activity"/>
    <property type="evidence" value="ECO:0007669"/>
    <property type="project" value="UniProtKB-KW"/>
</dbReference>
<comment type="caution">
    <text evidence="8">The sequence shown here is derived from an EMBL/GenBank/DDBJ whole genome shotgun (WGS) entry which is preliminary data.</text>
</comment>
<dbReference type="AlphaFoldDB" id="A0A7L1PAE8"/>
<proteinExistence type="predicted"/>
<dbReference type="InterPro" id="IPR012337">
    <property type="entry name" value="RNaseH-like_sf"/>
</dbReference>
<feature type="non-terminal residue" evidence="8">
    <location>
        <position position="98"/>
    </location>
</feature>
<dbReference type="GO" id="GO:0004519">
    <property type="term" value="F:endonuclease activity"/>
    <property type="evidence" value="ECO:0007669"/>
    <property type="project" value="UniProtKB-KW"/>
</dbReference>
<accession>A0A7L1PAE8</accession>
<dbReference type="InterPro" id="IPR036397">
    <property type="entry name" value="RNaseH_sf"/>
</dbReference>
<dbReference type="InterPro" id="IPR001584">
    <property type="entry name" value="Integrase_cat-core"/>
</dbReference>
<keyword evidence="1" id="KW-0808">Transferase</keyword>
<dbReference type="PANTHER" id="PTHR41694:SF3">
    <property type="entry name" value="RNA-DIRECTED DNA POLYMERASE-RELATED"/>
    <property type="match status" value="1"/>
</dbReference>
<dbReference type="EMBL" id="VXBT01003817">
    <property type="protein sequence ID" value="NXO09292.1"/>
    <property type="molecule type" value="Genomic_DNA"/>
</dbReference>
<feature type="non-terminal residue" evidence="8">
    <location>
        <position position="1"/>
    </location>
</feature>